<protein>
    <recommendedName>
        <fullName evidence="3">Thymidylate synthase</fullName>
    </recommendedName>
</protein>
<evidence type="ECO:0008006" key="3">
    <source>
        <dbReference type="Google" id="ProtNLM"/>
    </source>
</evidence>
<dbReference type="OrthoDB" id="7851370at2"/>
<evidence type="ECO:0000313" key="1">
    <source>
        <dbReference type="EMBL" id="RKE94501.1"/>
    </source>
</evidence>
<dbReference type="EMBL" id="RAQK01000002">
    <property type="protein sequence ID" value="RKE94501.1"/>
    <property type="molecule type" value="Genomic_DNA"/>
</dbReference>
<gene>
    <name evidence="1" type="ORF">C8N30_3629</name>
</gene>
<organism evidence="1 2">
    <name type="scientific">Sulfitobacter guttiformis</name>
    <dbReference type="NCBI Taxonomy" id="74349"/>
    <lineage>
        <taxon>Bacteria</taxon>
        <taxon>Pseudomonadati</taxon>
        <taxon>Pseudomonadota</taxon>
        <taxon>Alphaproteobacteria</taxon>
        <taxon>Rhodobacterales</taxon>
        <taxon>Roseobacteraceae</taxon>
        <taxon>Sulfitobacter</taxon>
    </lineage>
</organism>
<name>A0A420DJX4_9RHOB</name>
<dbReference type="Proteomes" id="UP000284407">
    <property type="component" value="Unassembled WGS sequence"/>
</dbReference>
<sequence length="313" mass="32043">MRNQIISLALIAGLAACSGGNPFDDTAETDGGGTAEETGGIPAVLAQNLQSFSYNPAAGTLTVTGVPTDDGVLDGVYRRRPALDRAGYEAYTAQDGSLDRHITAYVRDIRGTRAITIVSGSQFEEVVAGNAYSNTTYSAPAATQDGGLVTYAGTYVGLLNGGGSNEDLLDVTPGTSPSVLSAQAAEVRGRALINGDFADSTVTGAIFERVIVDVDSNSNQDVNSADPFPLNDVALDLTDIAEDGTFQGVATFNDSAIGAYGGIFGGTGATEVAGVVVLNNHITGLQGVIENGAFVLSQCGQADQDPICTQPFE</sequence>
<dbReference type="PROSITE" id="PS51257">
    <property type="entry name" value="PROKAR_LIPOPROTEIN"/>
    <property type="match status" value="1"/>
</dbReference>
<dbReference type="AlphaFoldDB" id="A0A420DJX4"/>
<evidence type="ECO:0000313" key="2">
    <source>
        <dbReference type="Proteomes" id="UP000284407"/>
    </source>
</evidence>
<keyword evidence="2" id="KW-1185">Reference proteome</keyword>
<comment type="caution">
    <text evidence="1">The sequence shown here is derived from an EMBL/GenBank/DDBJ whole genome shotgun (WGS) entry which is preliminary data.</text>
</comment>
<dbReference type="RefSeq" id="WP_025061464.1">
    <property type="nucleotide sequence ID" value="NZ_RAQK01000002.1"/>
</dbReference>
<reference evidence="1 2" key="1">
    <citation type="submission" date="2018-09" db="EMBL/GenBank/DDBJ databases">
        <title>Genomic Encyclopedia of Archaeal and Bacterial Type Strains, Phase II (KMG-II): from individual species to whole genera.</title>
        <authorList>
            <person name="Goeker M."/>
        </authorList>
    </citation>
    <scope>NUCLEOTIDE SEQUENCE [LARGE SCALE GENOMIC DNA]</scope>
    <source>
        <strain evidence="1 2">DSM 11458</strain>
    </source>
</reference>
<dbReference type="SUPFAM" id="SSF56925">
    <property type="entry name" value="OMPA-like"/>
    <property type="match status" value="1"/>
</dbReference>
<dbReference type="STRING" id="1443111.Z949_832"/>
<accession>A0A420DJX4</accession>
<dbReference type="InterPro" id="IPR011250">
    <property type="entry name" value="OMP/PagP_B-barrel"/>
</dbReference>
<proteinExistence type="predicted"/>
<dbReference type="Gene3D" id="2.40.160.90">
    <property type="match status" value="1"/>
</dbReference>